<dbReference type="EMBL" id="KV749132">
    <property type="protein sequence ID" value="OCL10968.1"/>
    <property type="molecule type" value="Genomic_DNA"/>
</dbReference>
<dbReference type="Proteomes" id="UP000250140">
    <property type="component" value="Unassembled WGS sequence"/>
</dbReference>
<sequence>MSALSPFLQLPCELRLEIYAHLFQPSPELPKPIHLRAPRFPQLAYSARSILSRKQPATVGAAAGKTALTPFGHVERASTGVAHEAAILLCCRKVRAEALDIYWGGFTIVLDSPIKFVPLLLDRIPLAVRPCLKSLSLSRHLVRPLDPTAAGHARTWREVCLLLSCTLPRIEEVGLDLHGDIGTLAMEEGRENVLHALVACGWVGKRGKLRRLTLTWGCSGWEEEGAAAVALVALGARATMEKKDGVVRRIFGFEDRKAPLWRWDLDSRIAPCCDVACCA</sequence>
<dbReference type="OrthoDB" id="5420711at2759"/>
<dbReference type="PANTHER" id="PTHR38790:SF4">
    <property type="entry name" value="2EXR DOMAIN-CONTAINING PROTEIN"/>
    <property type="match status" value="1"/>
</dbReference>
<accession>A0A8E2JVG0</accession>
<gene>
    <name evidence="1" type="ORF">AOQ84DRAFT_204650</name>
</gene>
<organism evidence="1 2">
    <name type="scientific">Glonium stellatum</name>
    <dbReference type="NCBI Taxonomy" id="574774"/>
    <lineage>
        <taxon>Eukaryota</taxon>
        <taxon>Fungi</taxon>
        <taxon>Dikarya</taxon>
        <taxon>Ascomycota</taxon>
        <taxon>Pezizomycotina</taxon>
        <taxon>Dothideomycetes</taxon>
        <taxon>Pleosporomycetidae</taxon>
        <taxon>Gloniales</taxon>
        <taxon>Gloniaceae</taxon>
        <taxon>Glonium</taxon>
    </lineage>
</organism>
<dbReference type="PANTHER" id="PTHR38790">
    <property type="entry name" value="2EXR DOMAIN-CONTAINING PROTEIN-RELATED"/>
    <property type="match status" value="1"/>
</dbReference>
<evidence type="ECO:0000313" key="1">
    <source>
        <dbReference type="EMBL" id="OCL10968.1"/>
    </source>
</evidence>
<reference evidence="1 2" key="1">
    <citation type="journal article" date="2016" name="Nat. Commun.">
        <title>Ectomycorrhizal ecology is imprinted in the genome of the dominant symbiotic fungus Cenococcum geophilum.</title>
        <authorList>
            <consortium name="DOE Joint Genome Institute"/>
            <person name="Peter M."/>
            <person name="Kohler A."/>
            <person name="Ohm R.A."/>
            <person name="Kuo A."/>
            <person name="Krutzmann J."/>
            <person name="Morin E."/>
            <person name="Arend M."/>
            <person name="Barry K.W."/>
            <person name="Binder M."/>
            <person name="Choi C."/>
            <person name="Clum A."/>
            <person name="Copeland A."/>
            <person name="Grisel N."/>
            <person name="Haridas S."/>
            <person name="Kipfer T."/>
            <person name="LaButti K."/>
            <person name="Lindquist E."/>
            <person name="Lipzen A."/>
            <person name="Maire R."/>
            <person name="Meier B."/>
            <person name="Mihaltcheva S."/>
            <person name="Molinier V."/>
            <person name="Murat C."/>
            <person name="Poggeler S."/>
            <person name="Quandt C.A."/>
            <person name="Sperisen C."/>
            <person name="Tritt A."/>
            <person name="Tisserant E."/>
            <person name="Crous P.W."/>
            <person name="Henrissat B."/>
            <person name="Nehls U."/>
            <person name="Egli S."/>
            <person name="Spatafora J.W."/>
            <person name="Grigoriev I.V."/>
            <person name="Martin F.M."/>
        </authorList>
    </citation>
    <scope>NUCLEOTIDE SEQUENCE [LARGE SCALE GENOMIC DNA]</scope>
    <source>
        <strain evidence="1 2">CBS 207.34</strain>
    </source>
</reference>
<dbReference type="AlphaFoldDB" id="A0A8E2JVG0"/>
<proteinExistence type="predicted"/>
<name>A0A8E2JVG0_9PEZI</name>
<evidence type="ECO:0000313" key="2">
    <source>
        <dbReference type="Proteomes" id="UP000250140"/>
    </source>
</evidence>
<keyword evidence="2" id="KW-1185">Reference proteome</keyword>
<protein>
    <submittedName>
        <fullName evidence="1">Uncharacterized protein</fullName>
    </submittedName>
</protein>